<keyword evidence="5" id="KW-1185">Reference proteome</keyword>
<keyword evidence="2" id="KW-1133">Transmembrane helix</keyword>
<evidence type="ECO:0000256" key="1">
    <source>
        <dbReference type="SAM" id="MobiDB-lite"/>
    </source>
</evidence>
<dbReference type="KEGG" id="tio:INP52_00485"/>
<dbReference type="CDD" id="cd06577">
    <property type="entry name" value="PASTA_pknB"/>
    <property type="match status" value="3"/>
</dbReference>
<keyword evidence="2" id="KW-0472">Membrane</keyword>
<feature type="transmembrane region" description="Helical" evidence="2">
    <location>
        <begin position="132"/>
        <end position="153"/>
    </location>
</feature>
<evidence type="ECO:0000313" key="5">
    <source>
        <dbReference type="Proteomes" id="UP000593735"/>
    </source>
</evidence>
<dbReference type="Gene3D" id="3.30.10.20">
    <property type="match status" value="3"/>
</dbReference>
<dbReference type="AlphaFoldDB" id="A0A7S7RUX0"/>
<name>A0A7S7RUX0_9ACTN</name>
<dbReference type="SMART" id="SM00740">
    <property type="entry name" value="PASTA"/>
    <property type="match status" value="3"/>
</dbReference>
<sequence length="549" mass="57044">MDKKDDKTVAMGSSPDAASRPSEDPDATQLYANEPKPAELSTEDAQRVDPNAAQVADAAPTRIAVPSDDLPTVVGPLQGDVAPAEAPDGLDALDDPYYSPVVPEDLTAPHSPVSIPSPVQSLPERKHRLPRWAVALIIVALLAAAGGVAYYAYDQEIWGGRTIPSVIGMSEDKATQALEARGFSVSVEYQAADDGFDVVLSCSPDSGTRVDPSAGVTIVVSAQRTIPSVVGMDVSAARQALLDAGVGTIHLTYHNSDQAEGTVLSVDPDEGAAFTSSDTVTLTVARAYTVPDLGGMSLADAQAALEDEGLTASVTYVDSTAEKNTVVGTSPAAGERLSSGATVELKVSSPYPSQPWGLLEYFEATPQELSSYLSDQKFSLLYGELYAAGGNAHAAYQNAAGDVLQISDDPESGSYAGGSQADILAKGAPLGGVRYAFSTDSLPEGAASESAEGVRTVMSACGLSNLVDTCTQDDVALPEGVERDSGHVHFICGHGQQDGYTWAVAIGGRDEATKVVALVVPTEHFSGLDLSAYGQSVCDYVAYVNLYEE</sequence>
<reference evidence="4 5" key="1">
    <citation type="submission" date="2020-10" db="EMBL/GenBank/DDBJ databases">
        <title>Olsenella immobilis sp.nov., isolated from the mud in a fermentation cellar used for the production of Chinese strong-flavoured liquor.</title>
        <authorList>
            <person name="Lu L."/>
        </authorList>
    </citation>
    <scope>NUCLEOTIDE SEQUENCE [LARGE SCALE GENOMIC DNA]</scope>
    <source>
        <strain evidence="4 5">LZLJ-2</strain>
    </source>
</reference>
<dbReference type="InterPro" id="IPR005543">
    <property type="entry name" value="PASTA_dom"/>
</dbReference>
<dbReference type="RefSeq" id="WP_194371473.1">
    <property type="nucleotide sequence ID" value="NZ_CP063767.1"/>
</dbReference>
<proteinExistence type="predicted"/>
<organism evidence="4 5">
    <name type="scientific">Thermophilibacter immobilis</name>
    <dbReference type="NCBI Taxonomy" id="2779519"/>
    <lineage>
        <taxon>Bacteria</taxon>
        <taxon>Bacillati</taxon>
        <taxon>Actinomycetota</taxon>
        <taxon>Coriobacteriia</taxon>
        <taxon>Coriobacteriales</taxon>
        <taxon>Atopobiaceae</taxon>
        <taxon>Thermophilibacter</taxon>
    </lineage>
</organism>
<protein>
    <submittedName>
        <fullName evidence="4">PASTA domain-containing protein</fullName>
    </submittedName>
</protein>
<keyword evidence="2" id="KW-0812">Transmembrane</keyword>
<dbReference type="Pfam" id="PF03793">
    <property type="entry name" value="PASTA"/>
    <property type="match status" value="3"/>
</dbReference>
<gene>
    <name evidence="4" type="ORF">INP52_00485</name>
</gene>
<accession>A0A7S7RUX0</accession>
<feature type="domain" description="PASTA" evidence="3">
    <location>
        <begin position="283"/>
        <end position="349"/>
    </location>
</feature>
<dbReference type="Proteomes" id="UP000593735">
    <property type="component" value="Chromosome"/>
</dbReference>
<evidence type="ECO:0000256" key="2">
    <source>
        <dbReference type="SAM" id="Phobius"/>
    </source>
</evidence>
<dbReference type="PROSITE" id="PS51178">
    <property type="entry name" value="PASTA"/>
    <property type="match status" value="2"/>
</dbReference>
<dbReference type="EMBL" id="CP063767">
    <property type="protein sequence ID" value="QOY60739.1"/>
    <property type="molecule type" value="Genomic_DNA"/>
</dbReference>
<feature type="domain" description="PASTA" evidence="3">
    <location>
        <begin position="159"/>
        <end position="222"/>
    </location>
</feature>
<evidence type="ECO:0000313" key="4">
    <source>
        <dbReference type="EMBL" id="QOY60739.1"/>
    </source>
</evidence>
<feature type="region of interest" description="Disordered" evidence="1">
    <location>
        <begin position="1"/>
        <end position="72"/>
    </location>
</feature>
<evidence type="ECO:0000259" key="3">
    <source>
        <dbReference type="PROSITE" id="PS51178"/>
    </source>
</evidence>